<dbReference type="EMBL" id="PYDT01000011">
    <property type="protein sequence ID" value="THU44582.1"/>
    <property type="molecule type" value="Genomic_DNA"/>
</dbReference>
<feature type="compositionally biased region" description="Polar residues" evidence="1">
    <location>
        <begin position="54"/>
        <end position="64"/>
    </location>
</feature>
<comment type="caution">
    <text evidence="2">The sequence shown here is derived from an EMBL/GenBank/DDBJ whole genome shotgun (WGS) entry which is preliminary data.</text>
</comment>
<reference evidence="2 3" key="1">
    <citation type="journal article" date="2019" name="Nat. Plants">
        <title>Genome sequencing of Musa balbisiana reveals subgenome evolution and function divergence in polyploid bananas.</title>
        <authorList>
            <person name="Yao X."/>
        </authorList>
    </citation>
    <scope>NUCLEOTIDE SEQUENCE [LARGE SCALE GENOMIC DNA]</scope>
    <source>
        <strain evidence="3">cv. DH-PKW</strain>
        <tissue evidence="2">Leaves</tissue>
    </source>
</reference>
<feature type="region of interest" description="Disordered" evidence="1">
    <location>
        <begin position="1"/>
        <end position="125"/>
    </location>
</feature>
<keyword evidence="3" id="KW-1185">Reference proteome</keyword>
<sequence length="244" mass="25239">MESKHRRDGEAANQQTKRRGRQLLASREGDTALASESMGVRERSHDPAGARLSWRSNPTESSALAESVTILPGPETVNLANEVGPPPATGISAVAGGGEGVEGRDGGHAGSGGGGEDASVRHVEGRRRCRRRRRWLAGEVDPAGGGPAGSGRFREEVGRRREGRHYGVPGAQHAGRLPEAADDALAVLHLHGAPQPLPLLLVGVLVAAQRLRVRELAAAELALVPAAVSAVPSPAGRRSGGGRG</sequence>
<evidence type="ECO:0000313" key="3">
    <source>
        <dbReference type="Proteomes" id="UP000317650"/>
    </source>
</evidence>
<evidence type="ECO:0000313" key="2">
    <source>
        <dbReference type="EMBL" id="THU44582.1"/>
    </source>
</evidence>
<protein>
    <submittedName>
        <fullName evidence="2">Uncharacterized protein</fullName>
    </submittedName>
</protein>
<dbReference type="AlphaFoldDB" id="A0A4S8IBM1"/>
<proteinExistence type="predicted"/>
<feature type="compositionally biased region" description="Basic and acidic residues" evidence="1">
    <location>
        <begin position="1"/>
        <end position="10"/>
    </location>
</feature>
<gene>
    <name evidence="2" type="ORF">C4D60_Mb02t08890</name>
</gene>
<organism evidence="2 3">
    <name type="scientific">Musa balbisiana</name>
    <name type="common">Banana</name>
    <dbReference type="NCBI Taxonomy" id="52838"/>
    <lineage>
        <taxon>Eukaryota</taxon>
        <taxon>Viridiplantae</taxon>
        <taxon>Streptophyta</taxon>
        <taxon>Embryophyta</taxon>
        <taxon>Tracheophyta</taxon>
        <taxon>Spermatophyta</taxon>
        <taxon>Magnoliopsida</taxon>
        <taxon>Liliopsida</taxon>
        <taxon>Zingiberales</taxon>
        <taxon>Musaceae</taxon>
        <taxon>Musa</taxon>
    </lineage>
</organism>
<feature type="compositionally biased region" description="Basic and acidic residues" evidence="1">
    <location>
        <begin position="39"/>
        <end position="48"/>
    </location>
</feature>
<dbReference type="Proteomes" id="UP000317650">
    <property type="component" value="Chromosome 2"/>
</dbReference>
<accession>A0A4S8IBM1</accession>
<evidence type="ECO:0000256" key="1">
    <source>
        <dbReference type="SAM" id="MobiDB-lite"/>
    </source>
</evidence>
<name>A0A4S8IBM1_MUSBA</name>